<feature type="compositionally biased region" description="Acidic residues" evidence="9">
    <location>
        <begin position="387"/>
        <end position="396"/>
    </location>
</feature>
<keyword evidence="6 8" id="KW-0175">Coiled coil</keyword>
<feature type="region of interest" description="Disordered" evidence="9">
    <location>
        <begin position="170"/>
        <end position="190"/>
    </location>
</feature>
<dbReference type="PANTHER" id="PTHR31183:SF2">
    <property type="entry name" value="TRICHOPLEIN KERATIN FILAMENT-BINDING PROTEIN"/>
    <property type="match status" value="1"/>
</dbReference>
<comment type="similarity">
    <text evidence="2">Belongs to the TCHP family.</text>
</comment>
<dbReference type="GO" id="GO:0045095">
    <property type="term" value="C:keratin filament"/>
    <property type="evidence" value="ECO:0007669"/>
    <property type="project" value="TreeGrafter"/>
</dbReference>
<dbReference type="Pfam" id="PF13868">
    <property type="entry name" value="TPH"/>
    <property type="match status" value="1"/>
</dbReference>
<evidence type="ECO:0000256" key="5">
    <source>
        <dbReference type="ARBA" id="ARBA00022794"/>
    </source>
</evidence>
<proteinExistence type="inferred from homology"/>
<dbReference type="EMBL" id="JACASE010000005">
    <property type="protein sequence ID" value="KAF6468138.1"/>
    <property type="molecule type" value="Genomic_DNA"/>
</dbReference>
<dbReference type="InterPro" id="IPR043596">
    <property type="entry name" value="CFAP53/TCHP"/>
</dbReference>
<evidence type="ECO:0000256" key="1">
    <source>
        <dbReference type="ARBA" id="ARBA00004300"/>
    </source>
</evidence>
<keyword evidence="4" id="KW-0963">Cytoplasm</keyword>
<keyword evidence="12" id="KW-1185">Reference proteome</keyword>
<dbReference type="GO" id="GO:0030030">
    <property type="term" value="P:cell projection organization"/>
    <property type="evidence" value="ECO:0007669"/>
    <property type="project" value="UniProtKB-KW"/>
</dbReference>
<feature type="coiled-coil region" evidence="8">
    <location>
        <begin position="72"/>
        <end position="106"/>
    </location>
</feature>
<accession>A0A7J8H7H5</accession>
<evidence type="ECO:0000256" key="3">
    <source>
        <dbReference type="ARBA" id="ARBA00017328"/>
    </source>
</evidence>
<dbReference type="AlphaFoldDB" id="A0A7J8H7H5"/>
<dbReference type="Proteomes" id="UP000593571">
    <property type="component" value="Unassembled WGS sequence"/>
</dbReference>
<evidence type="ECO:0000256" key="4">
    <source>
        <dbReference type="ARBA" id="ARBA00022490"/>
    </source>
</evidence>
<organism evidence="11 12">
    <name type="scientific">Rousettus aegyptiacus</name>
    <name type="common">Egyptian fruit bat</name>
    <name type="synonym">Pteropus aegyptiacus</name>
    <dbReference type="NCBI Taxonomy" id="9407"/>
    <lineage>
        <taxon>Eukaryota</taxon>
        <taxon>Metazoa</taxon>
        <taxon>Chordata</taxon>
        <taxon>Craniata</taxon>
        <taxon>Vertebrata</taxon>
        <taxon>Euteleostomi</taxon>
        <taxon>Mammalia</taxon>
        <taxon>Eutheria</taxon>
        <taxon>Laurasiatheria</taxon>
        <taxon>Chiroptera</taxon>
        <taxon>Yinpterochiroptera</taxon>
        <taxon>Pteropodoidea</taxon>
        <taxon>Pteropodidae</taxon>
        <taxon>Rousettinae</taxon>
        <taxon>Rousettus</taxon>
    </lineage>
</organism>
<comment type="caution">
    <text evidence="11">The sequence shown here is derived from an EMBL/GenBank/DDBJ whole genome shotgun (WGS) entry which is preliminary data.</text>
</comment>
<reference evidence="11 12" key="1">
    <citation type="journal article" date="2020" name="Nature">
        <title>Six reference-quality genomes reveal evolution of bat adaptations.</title>
        <authorList>
            <person name="Jebb D."/>
            <person name="Huang Z."/>
            <person name="Pippel M."/>
            <person name="Hughes G.M."/>
            <person name="Lavrichenko K."/>
            <person name="Devanna P."/>
            <person name="Winkler S."/>
            <person name="Jermiin L.S."/>
            <person name="Skirmuntt E.C."/>
            <person name="Katzourakis A."/>
            <person name="Burkitt-Gray L."/>
            <person name="Ray D.A."/>
            <person name="Sullivan K.A.M."/>
            <person name="Roscito J.G."/>
            <person name="Kirilenko B.M."/>
            <person name="Davalos L.M."/>
            <person name="Corthals A.P."/>
            <person name="Power M.L."/>
            <person name="Jones G."/>
            <person name="Ransome R.D."/>
            <person name="Dechmann D.K.N."/>
            <person name="Locatelli A.G."/>
            <person name="Puechmaille S.J."/>
            <person name="Fedrigo O."/>
            <person name="Jarvis E.D."/>
            <person name="Hiller M."/>
            <person name="Vernes S.C."/>
            <person name="Myers E.W."/>
            <person name="Teeling E.C."/>
        </authorList>
    </citation>
    <scope>NUCLEOTIDE SEQUENCE [LARGE SCALE GENOMIC DNA]</scope>
    <source>
        <strain evidence="11">MRouAeg1</strain>
        <tissue evidence="11">Muscle</tissue>
    </source>
</reference>
<comment type="subcellular location">
    <subcellularLocation>
        <location evidence="1">Cytoplasm</location>
        <location evidence="1">Cytoskeleton</location>
        <location evidence="1">Microtubule organizing center</location>
        <location evidence="1">Centrosome</location>
    </subcellularLocation>
</comment>
<dbReference type="GO" id="GO:0005813">
    <property type="term" value="C:centrosome"/>
    <property type="evidence" value="ECO:0007669"/>
    <property type="project" value="UniProtKB-SubCell"/>
</dbReference>
<feature type="domain" description="Trichohyalin-plectin-homology" evidence="10">
    <location>
        <begin position="146"/>
        <end position="416"/>
    </location>
</feature>
<feature type="region of interest" description="Disordered" evidence="9">
    <location>
        <begin position="382"/>
        <end position="401"/>
    </location>
</feature>
<evidence type="ECO:0000256" key="9">
    <source>
        <dbReference type="SAM" id="MobiDB-lite"/>
    </source>
</evidence>
<keyword evidence="7" id="KW-0206">Cytoskeleton</keyword>
<keyword evidence="11" id="KW-0416">Keratin</keyword>
<keyword evidence="5" id="KW-0970">Cilium biogenesis/degradation</keyword>
<evidence type="ECO:0000256" key="6">
    <source>
        <dbReference type="ARBA" id="ARBA00023054"/>
    </source>
</evidence>
<name>A0A7J8H7H5_ROUAE</name>
<evidence type="ECO:0000256" key="8">
    <source>
        <dbReference type="SAM" id="Coils"/>
    </source>
</evidence>
<dbReference type="InterPro" id="IPR043597">
    <property type="entry name" value="TPH_dom"/>
</dbReference>
<gene>
    <name evidence="11" type="ORF">HJG63_019001</name>
</gene>
<evidence type="ECO:0000259" key="10">
    <source>
        <dbReference type="Pfam" id="PF13868"/>
    </source>
</evidence>
<dbReference type="PANTHER" id="PTHR31183">
    <property type="entry name" value="TRICHOPLEIN KERATIN FILAMENT-BINDING PROTEIN FAMILY MEMBER"/>
    <property type="match status" value="1"/>
</dbReference>
<sequence>MALPTLPSYWCSRRLLDQQVARQRHREQEARLRQQWDENSRYFRVSDICSSKQADWSSKTSYQRSMHAYQREKMKEEKRKHLEARRERLQQLLLEEQDLLARELEELRLSMNLRERRIRERHGNLKSAREEQRKLIAEQLLYEHWKKNDPKLREIESDLHKKHVINSWETQKEEKKQQEATEEEENKRYENEYEVARREALERIKAEEERRQLEDKLQAEALLQQMEELKVKEMEATKLKKEQENLLKQQWELEKLEEERKQIAAFQQKAELGRFLRHQYNVQLHRRTQQIQEELEADKRILQALLQKEEENQRVHLARREQALADVVWMKQVIEEQLQLEKEREAELQMLFREEAKEMWEKREAEWARERSARDRLMSELQAWEADQQEEEEEEEVRQTQQLTNALLQQEAKMMAERGYQPKPYRHPKIAWN</sequence>
<protein>
    <recommendedName>
        <fullName evidence="3">Trichoplein keratin filament-binding protein</fullName>
    </recommendedName>
</protein>
<evidence type="ECO:0000313" key="12">
    <source>
        <dbReference type="Proteomes" id="UP000593571"/>
    </source>
</evidence>
<evidence type="ECO:0000256" key="2">
    <source>
        <dbReference type="ARBA" id="ARBA00010777"/>
    </source>
</evidence>
<dbReference type="GO" id="GO:0005930">
    <property type="term" value="C:axoneme"/>
    <property type="evidence" value="ECO:0007669"/>
    <property type="project" value="UniProtKB-ARBA"/>
</dbReference>
<evidence type="ECO:0000313" key="11">
    <source>
        <dbReference type="EMBL" id="KAF6468138.1"/>
    </source>
</evidence>
<dbReference type="GO" id="GO:0006915">
    <property type="term" value="P:apoptotic process"/>
    <property type="evidence" value="ECO:0007669"/>
    <property type="project" value="TreeGrafter"/>
</dbReference>
<evidence type="ECO:0000256" key="7">
    <source>
        <dbReference type="ARBA" id="ARBA00023212"/>
    </source>
</evidence>